<feature type="region of interest" description="Disordered" evidence="1">
    <location>
        <begin position="1"/>
        <end position="40"/>
    </location>
</feature>
<dbReference type="AlphaFoldDB" id="A0A0L0V370"/>
<dbReference type="Proteomes" id="UP000054564">
    <property type="component" value="Unassembled WGS sequence"/>
</dbReference>
<keyword evidence="3" id="KW-1185">Reference proteome</keyword>
<sequence length="110" mass="12307">MRKRVPPYRQALEAHAHPTSIVNYPTTNKRSKIPPQTTACVESGCGKKVYRDSNGVKRMGVPLSDACFRKHQRMAQLNILVRTRPSDNQDPSAMALTASQNPQHQPVTQN</sequence>
<organism evidence="2 3">
    <name type="scientific">Puccinia striiformis f. sp. tritici PST-78</name>
    <dbReference type="NCBI Taxonomy" id="1165861"/>
    <lineage>
        <taxon>Eukaryota</taxon>
        <taxon>Fungi</taxon>
        <taxon>Dikarya</taxon>
        <taxon>Basidiomycota</taxon>
        <taxon>Pucciniomycotina</taxon>
        <taxon>Pucciniomycetes</taxon>
        <taxon>Pucciniales</taxon>
        <taxon>Pucciniaceae</taxon>
        <taxon>Puccinia</taxon>
    </lineage>
</organism>
<name>A0A0L0V370_9BASI</name>
<feature type="compositionally biased region" description="Polar residues" evidence="1">
    <location>
        <begin position="20"/>
        <end position="40"/>
    </location>
</feature>
<evidence type="ECO:0000313" key="2">
    <source>
        <dbReference type="EMBL" id="KNE93616.1"/>
    </source>
</evidence>
<reference evidence="3" key="1">
    <citation type="submission" date="2014-03" db="EMBL/GenBank/DDBJ databases">
        <title>The Genome Sequence of Puccinia striiformis f. sp. tritici PST-78.</title>
        <authorList>
            <consortium name="The Broad Institute Genome Sequencing Platform"/>
            <person name="Cuomo C."/>
            <person name="Hulbert S."/>
            <person name="Chen X."/>
            <person name="Walker B."/>
            <person name="Young S.K."/>
            <person name="Zeng Q."/>
            <person name="Gargeya S."/>
            <person name="Fitzgerald M."/>
            <person name="Haas B."/>
            <person name="Abouelleil A."/>
            <person name="Alvarado L."/>
            <person name="Arachchi H.M."/>
            <person name="Berlin A.M."/>
            <person name="Chapman S.B."/>
            <person name="Goldberg J."/>
            <person name="Griggs A."/>
            <person name="Gujja S."/>
            <person name="Hansen M."/>
            <person name="Howarth C."/>
            <person name="Imamovic A."/>
            <person name="Larimer J."/>
            <person name="McCowan C."/>
            <person name="Montmayeur A."/>
            <person name="Murphy C."/>
            <person name="Neiman D."/>
            <person name="Pearson M."/>
            <person name="Priest M."/>
            <person name="Roberts A."/>
            <person name="Saif S."/>
            <person name="Shea T."/>
            <person name="Sisk P."/>
            <person name="Sykes S."/>
            <person name="Wortman J."/>
            <person name="Nusbaum C."/>
            <person name="Birren B."/>
        </authorList>
    </citation>
    <scope>NUCLEOTIDE SEQUENCE [LARGE SCALE GENOMIC DNA]</scope>
    <source>
        <strain evidence="3">race PST-78</strain>
    </source>
</reference>
<feature type="compositionally biased region" description="Polar residues" evidence="1">
    <location>
        <begin position="86"/>
        <end position="110"/>
    </location>
</feature>
<protein>
    <submittedName>
        <fullName evidence="2">Uncharacterized protein</fullName>
    </submittedName>
</protein>
<evidence type="ECO:0000313" key="3">
    <source>
        <dbReference type="Proteomes" id="UP000054564"/>
    </source>
</evidence>
<evidence type="ECO:0000256" key="1">
    <source>
        <dbReference type="SAM" id="MobiDB-lite"/>
    </source>
</evidence>
<accession>A0A0L0V370</accession>
<dbReference type="EMBL" id="AJIL01000133">
    <property type="protein sequence ID" value="KNE93616.1"/>
    <property type="molecule type" value="Genomic_DNA"/>
</dbReference>
<feature type="region of interest" description="Disordered" evidence="1">
    <location>
        <begin position="84"/>
        <end position="110"/>
    </location>
</feature>
<gene>
    <name evidence="2" type="ORF">PSTG_12992</name>
</gene>
<comment type="caution">
    <text evidence="2">The sequence shown here is derived from an EMBL/GenBank/DDBJ whole genome shotgun (WGS) entry which is preliminary data.</text>
</comment>
<proteinExistence type="predicted"/>